<protein>
    <submittedName>
        <fullName evidence="2">Uncharacterized protein</fullName>
    </submittedName>
</protein>
<dbReference type="EMBL" id="HG966617">
    <property type="protein sequence ID" value="CDO61153.1"/>
    <property type="molecule type" value="Genomic_DNA"/>
</dbReference>
<keyword evidence="1" id="KW-0732">Signal</keyword>
<dbReference type="AlphaFoldDB" id="X5MAY2"/>
<dbReference type="HOGENOM" id="CLU_1474155_0_0_5"/>
<dbReference type="RefSeq" id="WP_043949027.1">
    <property type="nucleotide sequence ID" value="NZ_HG966617.1"/>
</dbReference>
<dbReference type="KEGG" id="pect:BN1012_Phect2941"/>
<reference evidence="2 3" key="1">
    <citation type="journal article" date="2014" name="Front. Genet.">
        <title>Genome and metabolic network of "Candidatus Phaeomarinobacter ectocarpi" Ec32, a new candidate genus of Alphaproteobacteria frequently associated with brown algae.</title>
        <authorList>
            <person name="Dittami S.M."/>
            <person name="Barbeyron T."/>
            <person name="Boyen C."/>
            <person name="Cambefort J."/>
            <person name="Collet G."/>
            <person name="Delage L."/>
            <person name="Gobet A."/>
            <person name="Groisillier A."/>
            <person name="Leblanc C."/>
            <person name="Michel G."/>
            <person name="Scornet D."/>
            <person name="Siegel A."/>
            <person name="Tapia J.E."/>
            <person name="Tonon T."/>
        </authorList>
    </citation>
    <scope>NUCLEOTIDE SEQUENCE [LARGE SCALE GENOMIC DNA]</scope>
    <source>
        <strain evidence="2 3">Ec32</strain>
    </source>
</reference>
<feature type="chain" id="PRO_5004959444" evidence="1">
    <location>
        <begin position="29"/>
        <end position="181"/>
    </location>
</feature>
<sequence length="181" mass="19609">MKNLKARLRLAAALAAMAAMFGAPSANAFTGIEPFLGQWLGDGVTATTGAMENVDFRGTDLDVQIYPKGATGFIVSQREVLWSAGEEEQHSMTLVFDPTAQPGVFEAQADCNPVSQVGCAWARIAGDTLTITMLSFKRSDEANYRVYKRTLTDNGLDLAYSHMVDDTVAESFEGFAVRQIN</sequence>
<dbReference type="Proteomes" id="UP000032160">
    <property type="component" value="Chromosome I"/>
</dbReference>
<proteinExistence type="predicted"/>
<organism evidence="2 3">
    <name type="scientific">Candidatus Phaeomarinibacter ectocarpi</name>
    <dbReference type="NCBI Taxonomy" id="1458461"/>
    <lineage>
        <taxon>Bacteria</taxon>
        <taxon>Pseudomonadati</taxon>
        <taxon>Pseudomonadota</taxon>
        <taxon>Alphaproteobacteria</taxon>
        <taxon>Hyphomicrobiales</taxon>
        <taxon>Parvibaculaceae</taxon>
        <taxon>Candidatus Phaeomarinibacter</taxon>
    </lineage>
</organism>
<accession>X5MAY2</accession>
<gene>
    <name evidence="2" type="ORF">BN1012_Phect2941</name>
</gene>
<feature type="signal peptide" evidence="1">
    <location>
        <begin position="1"/>
        <end position="28"/>
    </location>
</feature>
<evidence type="ECO:0000313" key="3">
    <source>
        <dbReference type="Proteomes" id="UP000032160"/>
    </source>
</evidence>
<name>X5MAY2_9HYPH</name>
<dbReference type="OrthoDB" id="6087881at2"/>
<keyword evidence="3" id="KW-1185">Reference proteome</keyword>
<evidence type="ECO:0000256" key="1">
    <source>
        <dbReference type="SAM" id="SignalP"/>
    </source>
</evidence>
<evidence type="ECO:0000313" key="2">
    <source>
        <dbReference type="EMBL" id="CDO61153.1"/>
    </source>
</evidence>